<gene>
    <name evidence="2" type="ORF">DFE_2348</name>
</gene>
<keyword evidence="1" id="KW-0812">Transmembrane</keyword>
<dbReference type="EMBL" id="AP017378">
    <property type="protein sequence ID" value="BBD09074.1"/>
    <property type="molecule type" value="Genomic_DNA"/>
</dbReference>
<feature type="transmembrane region" description="Helical" evidence="1">
    <location>
        <begin position="203"/>
        <end position="228"/>
    </location>
</feature>
<keyword evidence="3" id="KW-1185">Reference proteome</keyword>
<dbReference type="Proteomes" id="UP000269883">
    <property type="component" value="Chromosome"/>
</dbReference>
<dbReference type="AlphaFoldDB" id="A0A2Z6B0R5"/>
<dbReference type="RefSeq" id="WP_126379741.1">
    <property type="nucleotide sequence ID" value="NZ_AP017378.1"/>
</dbReference>
<sequence length="236" mass="26275">MLVKDKKHFNLGLAMAVGFLAVFAYMFTPNFGNGQNAFEASDKMFNSISKGSTNYIPMLKDQAKAFDSTRVDLIVLAKEAAFAERAMRLLSANNLSATLDGSGLRIQENLGAILGAALDDSKLMFNNNGADLTSRYGMPEKEAMYVWWKLFQSMDKSLKAKKQFKEAKFTATVVAKGVEVGYNYYKVEPESASSKMGMLVFSLVFYVVYTLWWGYSIFFLFEGVGLVMKAGAKKEM</sequence>
<dbReference type="KEGG" id="dfl:DFE_2348"/>
<protein>
    <submittedName>
        <fullName evidence="2">Uncharacterized protein</fullName>
    </submittedName>
</protein>
<proteinExistence type="predicted"/>
<evidence type="ECO:0000313" key="2">
    <source>
        <dbReference type="EMBL" id="BBD09074.1"/>
    </source>
</evidence>
<name>A0A2Z6B0R5_9BACT</name>
<keyword evidence="1" id="KW-0472">Membrane</keyword>
<evidence type="ECO:0000313" key="3">
    <source>
        <dbReference type="Proteomes" id="UP000269883"/>
    </source>
</evidence>
<organism evidence="2 3">
    <name type="scientific">Desulfovibrio ferrophilus</name>
    <dbReference type="NCBI Taxonomy" id="241368"/>
    <lineage>
        <taxon>Bacteria</taxon>
        <taxon>Pseudomonadati</taxon>
        <taxon>Thermodesulfobacteriota</taxon>
        <taxon>Desulfovibrionia</taxon>
        <taxon>Desulfovibrionales</taxon>
        <taxon>Desulfovibrionaceae</taxon>
        <taxon>Desulfovibrio</taxon>
    </lineage>
</organism>
<feature type="transmembrane region" description="Helical" evidence="1">
    <location>
        <begin position="9"/>
        <end position="28"/>
    </location>
</feature>
<accession>A0A2Z6B0R5</accession>
<reference evidence="2 3" key="1">
    <citation type="journal article" date="2018" name="Sci. Adv.">
        <title>Multi-heme cytochromes provide a pathway for survival in energy-limited environments.</title>
        <authorList>
            <person name="Deng X."/>
            <person name="Dohmae N."/>
            <person name="Nealson K.H."/>
            <person name="Hashimoto K."/>
            <person name="Okamoto A."/>
        </authorList>
    </citation>
    <scope>NUCLEOTIDE SEQUENCE [LARGE SCALE GENOMIC DNA]</scope>
    <source>
        <strain evidence="2 3">IS5</strain>
    </source>
</reference>
<evidence type="ECO:0000256" key="1">
    <source>
        <dbReference type="SAM" id="Phobius"/>
    </source>
</evidence>
<keyword evidence="1" id="KW-1133">Transmembrane helix</keyword>
<dbReference type="OrthoDB" id="9779692at2"/>